<keyword evidence="2" id="KW-0472">Membrane</keyword>
<evidence type="ECO:0000313" key="3">
    <source>
        <dbReference type="EMBL" id="SVE25888.1"/>
    </source>
</evidence>
<keyword evidence="2" id="KW-1133">Transmembrane helix</keyword>
<dbReference type="Pfam" id="PF01554">
    <property type="entry name" value="MatE"/>
    <property type="match status" value="1"/>
</dbReference>
<evidence type="ECO:0000256" key="2">
    <source>
        <dbReference type="SAM" id="Phobius"/>
    </source>
</evidence>
<keyword evidence="2" id="KW-0812">Transmembrane</keyword>
<dbReference type="InterPro" id="IPR050222">
    <property type="entry name" value="MATE_MdtK"/>
</dbReference>
<feature type="transmembrane region" description="Helical" evidence="2">
    <location>
        <begin position="61"/>
        <end position="82"/>
    </location>
</feature>
<feature type="transmembrane region" description="Helical" evidence="2">
    <location>
        <begin position="208"/>
        <end position="228"/>
    </location>
</feature>
<name>A0A383C2M2_9ZZZZ</name>
<dbReference type="GO" id="GO:0042910">
    <property type="term" value="F:xenobiotic transmembrane transporter activity"/>
    <property type="evidence" value="ECO:0007669"/>
    <property type="project" value="InterPro"/>
</dbReference>
<proteinExistence type="predicted"/>
<dbReference type="EMBL" id="UINC01204937">
    <property type="protein sequence ID" value="SVE25888.1"/>
    <property type="molecule type" value="Genomic_DNA"/>
</dbReference>
<dbReference type="GO" id="GO:0005886">
    <property type="term" value="C:plasma membrane"/>
    <property type="evidence" value="ECO:0007669"/>
    <property type="project" value="TreeGrafter"/>
</dbReference>
<evidence type="ECO:0000256" key="1">
    <source>
        <dbReference type="ARBA" id="ARBA00022448"/>
    </source>
</evidence>
<keyword evidence="1" id="KW-0813">Transport</keyword>
<evidence type="ECO:0008006" key="4">
    <source>
        <dbReference type="Google" id="ProtNLM"/>
    </source>
</evidence>
<feature type="transmembrane region" description="Helical" evidence="2">
    <location>
        <begin position="21"/>
        <end position="41"/>
    </location>
</feature>
<feature type="transmembrane region" description="Helical" evidence="2">
    <location>
        <begin position="103"/>
        <end position="120"/>
    </location>
</feature>
<accession>A0A383C2M2</accession>
<gene>
    <name evidence="3" type="ORF">METZ01_LOCUS478742</name>
</gene>
<dbReference type="GO" id="GO:0015297">
    <property type="term" value="F:antiporter activity"/>
    <property type="evidence" value="ECO:0007669"/>
    <property type="project" value="InterPro"/>
</dbReference>
<protein>
    <recommendedName>
        <fullName evidence="4">Polysaccharide biosynthesis protein C-terminal domain-containing protein</fullName>
    </recommendedName>
</protein>
<reference evidence="3" key="1">
    <citation type="submission" date="2018-05" db="EMBL/GenBank/DDBJ databases">
        <authorList>
            <person name="Lanie J.A."/>
            <person name="Ng W.-L."/>
            <person name="Kazmierczak K.M."/>
            <person name="Andrzejewski T.M."/>
            <person name="Davidsen T.M."/>
            <person name="Wayne K.J."/>
            <person name="Tettelin H."/>
            <person name="Glass J.I."/>
            <person name="Rusch D."/>
            <person name="Podicherti R."/>
            <person name="Tsui H.-C.T."/>
            <person name="Winkler M.E."/>
        </authorList>
    </citation>
    <scope>NUCLEOTIDE SEQUENCE</scope>
</reference>
<feature type="transmembrane region" description="Helical" evidence="2">
    <location>
        <begin position="140"/>
        <end position="163"/>
    </location>
</feature>
<dbReference type="InterPro" id="IPR002528">
    <property type="entry name" value="MATE_fam"/>
</dbReference>
<organism evidence="3">
    <name type="scientific">marine metagenome</name>
    <dbReference type="NCBI Taxonomy" id="408172"/>
    <lineage>
        <taxon>unclassified sequences</taxon>
        <taxon>metagenomes</taxon>
        <taxon>ecological metagenomes</taxon>
    </lineage>
</organism>
<feature type="non-terminal residue" evidence="3">
    <location>
        <position position="243"/>
    </location>
</feature>
<dbReference type="PANTHER" id="PTHR43298:SF2">
    <property type="entry name" value="FMN_FAD EXPORTER YEEO-RELATED"/>
    <property type="match status" value="1"/>
</dbReference>
<feature type="non-terminal residue" evidence="3">
    <location>
        <position position="1"/>
    </location>
</feature>
<dbReference type="PANTHER" id="PTHR43298">
    <property type="entry name" value="MULTIDRUG RESISTANCE PROTEIN NORM-RELATED"/>
    <property type="match status" value="1"/>
</dbReference>
<sequence length="243" mass="27457">FASRRLGQKKYNECSIAMRNMQAFAFLIGIPITLFFYTYTIPIMSFFLDTSTDAFKSSIDYAAFGFLGTYFVYVMFIFQGFYTGIEKTKIHMKATLSANLLNLYLNIGLIFGTDSIIAFLDGSGFEFFGIAWSFYNFPAMGVKGAAIGTFIAIIWQCIHYALYLFNDKIKTKYEVFKPAINMGMLKKQLIIAYPLAFQETLIMFSFTIFYKILGIIGIAQLAATQVVFKIMHASFMPAIGVGQ</sequence>
<dbReference type="AlphaFoldDB" id="A0A383C2M2"/>